<reference evidence="1 2" key="1">
    <citation type="submission" date="2024-09" db="EMBL/GenBank/DDBJ databases">
        <authorList>
            <person name="Sun Q."/>
            <person name="Mori K."/>
        </authorList>
    </citation>
    <scope>NUCLEOTIDE SEQUENCE [LARGE SCALE GENOMIC DNA]</scope>
    <source>
        <strain evidence="1 2">JCM 12520</strain>
    </source>
</reference>
<dbReference type="RefSeq" id="WP_344910862.1">
    <property type="nucleotide sequence ID" value="NZ_BAAAYO010000010.1"/>
</dbReference>
<evidence type="ECO:0008006" key="3">
    <source>
        <dbReference type="Google" id="ProtNLM"/>
    </source>
</evidence>
<evidence type="ECO:0000313" key="1">
    <source>
        <dbReference type="EMBL" id="MFB9752120.1"/>
    </source>
</evidence>
<comment type="caution">
    <text evidence="1">The sequence shown here is derived from an EMBL/GenBank/DDBJ whole genome shotgun (WGS) entry which is preliminary data.</text>
</comment>
<keyword evidence="2" id="KW-1185">Reference proteome</keyword>
<sequence>MGRRRSLTPKRCEIERCGERHYAKGFCRKHYQYNRRVQSVAEEAVSGEMAGIANPADRLAEPVPLYKST</sequence>
<dbReference type="Proteomes" id="UP001589619">
    <property type="component" value="Unassembled WGS sequence"/>
</dbReference>
<evidence type="ECO:0000313" key="2">
    <source>
        <dbReference type="Proteomes" id="UP001589619"/>
    </source>
</evidence>
<gene>
    <name evidence="1" type="ORF">ACFFNY_11185</name>
</gene>
<protein>
    <recommendedName>
        <fullName evidence="3">Vegetative protein</fullName>
    </recommendedName>
</protein>
<proteinExistence type="predicted"/>
<organism evidence="1 2">
    <name type="scientific">Paenibacillus hodogayensis</name>
    <dbReference type="NCBI Taxonomy" id="279208"/>
    <lineage>
        <taxon>Bacteria</taxon>
        <taxon>Bacillati</taxon>
        <taxon>Bacillota</taxon>
        <taxon>Bacilli</taxon>
        <taxon>Bacillales</taxon>
        <taxon>Paenibacillaceae</taxon>
        <taxon>Paenibacillus</taxon>
    </lineage>
</organism>
<accession>A0ABV5VVF4</accession>
<name>A0ABV5VVF4_9BACL</name>
<dbReference type="EMBL" id="JBHMAG010000009">
    <property type="protein sequence ID" value="MFB9752120.1"/>
    <property type="molecule type" value="Genomic_DNA"/>
</dbReference>